<accession>A0A143WUP1</accession>
<name>A0A143WUP1_9ENTR</name>
<proteinExistence type="predicted"/>
<evidence type="ECO:0000313" key="2">
    <source>
        <dbReference type="Proteomes" id="UP000095322"/>
    </source>
</evidence>
<reference evidence="2" key="1">
    <citation type="submission" date="2016-01" db="EMBL/GenBank/DDBJ databases">
        <authorList>
            <person name="Husnik F."/>
        </authorList>
    </citation>
    <scope>NUCLEOTIDE SEQUENCE [LARGE SCALE GENOMIC DNA]</scope>
</reference>
<dbReference type="AlphaFoldDB" id="A0A143WUP1"/>
<organism evidence="1 2">
    <name type="scientific">Candidatus Doolittlea endobia</name>
    <dbReference type="NCBI Taxonomy" id="1778262"/>
    <lineage>
        <taxon>Bacteria</taxon>
        <taxon>Pseudomonadati</taxon>
        <taxon>Pseudomonadota</taxon>
        <taxon>Gammaproteobacteria</taxon>
        <taxon>Enterobacterales</taxon>
        <taxon>Enterobacteriaceae</taxon>
        <taxon>Candidatus Doolittlea</taxon>
    </lineage>
</organism>
<dbReference type="KEGG" id="den:MHIR_DE00305"/>
<dbReference type="EMBL" id="LN999833">
    <property type="protein sequence ID" value="CUX96609.1"/>
    <property type="molecule type" value="Genomic_DNA"/>
</dbReference>
<evidence type="ECO:0000313" key="1">
    <source>
        <dbReference type="EMBL" id="CUX96609.1"/>
    </source>
</evidence>
<dbReference type="Proteomes" id="UP000095322">
    <property type="component" value="Chromosome I"/>
</dbReference>
<protein>
    <submittedName>
        <fullName evidence="1">Uncharacterized protein</fullName>
    </submittedName>
</protein>
<sequence length="86" mass="9964">MIRRKYLHSKVSRNDLFQKSRSIGVFIHPLVLMNIEAQLRIRLNVTLLASMDAYMSVVTEASSRATDALFEKLLDSLYVNPYYSRP</sequence>
<gene>
    <name evidence="1" type="ORF">MHIR_DE00305</name>
</gene>
<keyword evidence="2" id="KW-1185">Reference proteome</keyword>